<protein>
    <submittedName>
        <fullName evidence="2">Uncharacterized protein</fullName>
    </submittedName>
</protein>
<feature type="transmembrane region" description="Helical" evidence="1">
    <location>
        <begin position="77"/>
        <end position="98"/>
    </location>
</feature>
<sequence>MGALPNTLSVGVASMREMVLHPILGLTCREDVAGLLLACWRFVAARARLACTHHMTPQLRSGQRACRNGMRVRVWKCGVMFLPTLIVAAMCVTCFVARDEMTDVWCVMRIAS</sequence>
<keyword evidence="1" id="KW-1133">Transmembrane helix</keyword>
<evidence type="ECO:0000256" key="1">
    <source>
        <dbReference type="SAM" id="Phobius"/>
    </source>
</evidence>
<dbReference type="AlphaFoldDB" id="A0A7S4I2Y0"/>
<accession>A0A7S4I2Y0</accession>
<gene>
    <name evidence="2" type="ORF">CPOL0286_LOCUS7956</name>
</gene>
<evidence type="ECO:0000313" key="2">
    <source>
        <dbReference type="EMBL" id="CAE2217029.1"/>
    </source>
</evidence>
<dbReference type="EMBL" id="HBKO01017413">
    <property type="protein sequence ID" value="CAE2217029.1"/>
    <property type="molecule type" value="Transcribed_RNA"/>
</dbReference>
<name>A0A7S4I2Y0_9EUKA</name>
<reference evidence="2" key="1">
    <citation type="submission" date="2021-01" db="EMBL/GenBank/DDBJ databases">
        <authorList>
            <person name="Corre E."/>
            <person name="Pelletier E."/>
            <person name="Niang G."/>
            <person name="Scheremetjew M."/>
            <person name="Finn R."/>
            <person name="Kale V."/>
            <person name="Holt S."/>
            <person name="Cochrane G."/>
            <person name="Meng A."/>
            <person name="Brown T."/>
            <person name="Cohen L."/>
        </authorList>
    </citation>
    <scope>NUCLEOTIDE SEQUENCE</scope>
    <source>
        <strain evidence="2">UIO037</strain>
    </source>
</reference>
<proteinExistence type="predicted"/>
<keyword evidence="1" id="KW-0812">Transmembrane</keyword>
<organism evidence="2">
    <name type="scientific">Prymnesium polylepis</name>
    <dbReference type="NCBI Taxonomy" id="72548"/>
    <lineage>
        <taxon>Eukaryota</taxon>
        <taxon>Haptista</taxon>
        <taxon>Haptophyta</taxon>
        <taxon>Prymnesiophyceae</taxon>
        <taxon>Prymnesiales</taxon>
        <taxon>Prymnesiaceae</taxon>
        <taxon>Prymnesium</taxon>
    </lineage>
</organism>
<keyword evidence="1" id="KW-0472">Membrane</keyword>